<evidence type="ECO:0000313" key="1">
    <source>
        <dbReference type="EMBL" id="MFC3292024.1"/>
    </source>
</evidence>
<dbReference type="Proteomes" id="UP001595640">
    <property type="component" value="Unassembled WGS sequence"/>
</dbReference>
<organism evidence="1 2">
    <name type="scientific">Modicisalibacter luteus</name>
    <dbReference type="NCBI Taxonomy" id="453962"/>
    <lineage>
        <taxon>Bacteria</taxon>
        <taxon>Pseudomonadati</taxon>
        <taxon>Pseudomonadota</taxon>
        <taxon>Gammaproteobacteria</taxon>
        <taxon>Oceanospirillales</taxon>
        <taxon>Halomonadaceae</taxon>
        <taxon>Modicisalibacter</taxon>
    </lineage>
</organism>
<dbReference type="EMBL" id="JBHRUH010000012">
    <property type="protein sequence ID" value="MFC3292024.1"/>
    <property type="molecule type" value="Genomic_DNA"/>
</dbReference>
<evidence type="ECO:0000313" key="2">
    <source>
        <dbReference type="Proteomes" id="UP001595640"/>
    </source>
</evidence>
<protein>
    <submittedName>
        <fullName evidence="1">ABC transporter substrate-binding protein</fullName>
    </submittedName>
</protein>
<dbReference type="RefSeq" id="WP_268247021.1">
    <property type="nucleotide sequence ID" value="NZ_BMXD01000003.1"/>
</dbReference>
<gene>
    <name evidence="1" type="ORF">ACFOEI_08060</name>
</gene>
<name>A0ABV7LZW5_9GAMM</name>
<accession>A0ABV7LZW5</accession>
<dbReference type="Pfam" id="PF13379">
    <property type="entry name" value="NMT1_2"/>
    <property type="match status" value="1"/>
</dbReference>
<dbReference type="Gene3D" id="3.40.190.10">
    <property type="entry name" value="Periplasmic binding protein-like II"/>
    <property type="match status" value="1"/>
</dbReference>
<comment type="caution">
    <text evidence="1">The sequence shown here is derived from an EMBL/GenBank/DDBJ whole genome shotgun (WGS) entry which is preliminary data.</text>
</comment>
<sequence length="172" mass="19524">MREAWAQQYPNTHRALLRALLRACAWLDEPGNREQAARLLCLGGYLDVSPTVVEAGLRDLLQAADQEEGRLVGATLFHRHAANFPWRSQTLWYARQMRRWGHLAGEIDLQTAIDRCVRPDLYRQAAADLGISVPLTDNKIEGAHEAPWQLEGDRGDIPMMPDRFLDGCHFKP</sequence>
<keyword evidence="2" id="KW-1185">Reference proteome</keyword>
<proteinExistence type="predicted"/>
<reference evidence="2" key="1">
    <citation type="journal article" date="2019" name="Int. J. Syst. Evol. Microbiol.">
        <title>The Global Catalogue of Microorganisms (GCM) 10K type strain sequencing project: providing services to taxonomists for standard genome sequencing and annotation.</title>
        <authorList>
            <consortium name="The Broad Institute Genomics Platform"/>
            <consortium name="The Broad Institute Genome Sequencing Center for Infectious Disease"/>
            <person name="Wu L."/>
            <person name="Ma J."/>
        </authorList>
    </citation>
    <scope>NUCLEOTIDE SEQUENCE [LARGE SCALE GENOMIC DNA]</scope>
    <source>
        <strain evidence="2">KCTC 12847</strain>
    </source>
</reference>